<organism evidence="6 7">
    <name type="scientific">Mesobacillus persicus</name>
    <dbReference type="NCBI Taxonomy" id="930146"/>
    <lineage>
        <taxon>Bacteria</taxon>
        <taxon>Bacillati</taxon>
        <taxon>Bacillota</taxon>
        <taxon>Bacilli</taxon>
        <taxon>Bacillales</taxon>
        <taxon>Bacillaceae</taxon>
        <taxon>Mesobacillus</taxon>
    </lineage>
</organism>
<reference evidence="7" key="1">
    <citation type="submission" date="2016-10" db="EMBL/GenBank/DDBJ databases">
        <authorList>
            <person name="Varghese N."/>
            <person name="Submissions S."/>
        </authorList>
    </citation>
    <scope>NUCLEOTIDE SEQUENCE [LARGE SCALE GENOMIC DNA]</scope>
    <source>
        <strain evidence="7">B48,IBRC-M 10115,DSM 25386,CECT 8001</strain>
    </source>
</reference>
<accession>A0A1H8BIZ5</accession>
<dbReference type="InterPro" id="IPR007269">
    <property type="entry name" value="ICMT_MeTrfase"/>
</dbReference>
<dbReference type="STRING" id="930146.SAMN05192533_10659"/>
<comment type="subcellular location">
    <subcellularLocation>
        <location evidence="1">Membrane</location>
        <topology evidence="1">Multi-pass membrane protein</topology>
    </subcellularLocation>
</comment>
<dbReference type="GO" id="GO:0004671">
    <property type="term" value="F:protein C-terminal S-isoprenylcysteine carboxyl O-methyltransferase activity"/>
    <property type="evidence" value="ECO:0007669"/>
    <property type="project" value="InterPro"/>
</dbReference>
<dbReference type="OrthoDB" id="7203053at2"/>
<feature type="transmembrane region" description="Helical" evidence="5">
    <location>
        <begin position="45"/>
        <end position="62"/>
    </location>
</feature>
<feature type="transmembrane region" description="Helical" evidence="5">
    <location>
        <begin position="69"/>
        <end position="87"/>
    </location>
</feature>
<dbReference type="PANTHER" id="PTHR43847:SF1">
    <property type="entry name" value="BLL3993 PROTEIN"/>
    <property type="match status" value="1"/>
</dbReference>
<keyword evidence="6" id="KW-0808">Transferase</keyword>
<dbReference type="PANTHER" id="PTHR43847">
    <property type="entry name" value="BLL3993 PROTEIN"/>
    <property type="match status" value="1"/>
</dbReference>
<keyword evidence="6" id="KW-0489">Methyltransferase</keyword>
<dbReference type="Gene3D" id="1.20.120.1630">
    <property type="match status" value="1"/>
</dbReference>
<dbReference type="EMBL" id="FOBW01000006">
    <property type="protein sequence ID" value="SEM82881.1"/>
    <property type="molecule type" value="Genomic_DNA"/>
</dbReference>
<dbReference type="Pfam" id="PF04140">
    <property type="entry name" value="ICMT"/>
    <property type="match status" value="1"/>
</dbReference>
<evidence type="ECO:0000313" key="7">
    <source>
        <dbReference type="Proteomes" id="UP000198553"/>
    </source>
</evidence>
<protein>
    <submittedName>
        <fullName evidence="6">15-methylpalmitoyl-4-hydroxy-2-pyrone 4-O-methyltransferase</fullName>
    </submittedName>
</protein>
<evidence type="ECO:0000256" key="3">
    <source>
        <dbReference type="ARBA" id="ARBA00022989"/>
    </source>
</evidence>
<evidence type="ECO:0000313" key="6">
    <source>
        <dbReference type="EMBL" id="SEM82881.1"/>
    </source>
</evidence>
<feature type="transmembrane region" description="Helical" evidence="5">
    <location>
        <begin position="121"/>
        <end position="147"/>
    </location>
</feature>
<evidence type="ECO:0000256" key="1">
    <source>
        <dbReference type="ARBA" id="ARBA00004141"/>
    </source>
</evidence>
<keyword evidence="4 5" id="KW-0472">Membrane</keyword>
<evidence type="ECO:0000256" key="5">
    <source>
        <dbReference type="SAM" id="Phobius"/>
    </source>
</evidence>
<dbReference type="AlphaFoldDB" id="A0A1H8BIZ5"/>
<sequence length="190" mass="22240">MLFYLFVTIIVFQRAIELVIAKKNERWMKAKGAVEFGAEHYPIMVLIHTAFFITMILEVLYFNRELSQFWVVLFGGFLFTQAMRIWALKSLGPYWNTKIIVLPGAEIVKKGPYRYIKHPNYFIVALELAIIPLMFNAYTTAILFTILNMAILSIRIPTEEKALKEWTGYETEFQGSHRFLPNLLKKFDKS</sequence>
<evidence type="ECO:0000256" key="2">
    <source>
        <dbReference type="ARBA" id="ARBA00022692"/>
    </source>
</evidence>
<dbReference type="InterPro" id="IPR052527">
    <property type="entry name" value="Metal_cation-efflux_comp"/>
</dbReference>
<keyword evidence="3 5" id="KW-1133">Transmembrane helix</keyword>
<dbReference type="Proteomes" id="UP000198553">
    <property type="component" value="Unassembled WGS sequence"/>
</dbReference>
<proteinExistence type="predicted"/>
<name>A0A1H8BIZ5_9BACI</name>
<keyword evidence="7" id="KW-1185">Reference proteome</keyword>
<evidence type="ECO:0000256" key="4">
    <source>
        <dbReference type="ARBA" id="ARBA00023136"/>
    </source>
</evidence>
<dbReference type="RefSeq" id="WP_090744431.1">
    <property type="nucleotide sequence ID" value="NZ_FOBW01000006.1"/>
</dbReference>
<keyword evidence="2 5" id="KW-0812">Transmembrane</keyword>
<gene>
    <name evidence="6" type="ORF">SAMN05192533_10659</name>
</gene>
<dbReference type="GO" id="GO:0032259">
    <property type="term" value="P:methylation"/>
    <property type="evidence" value="ECO:0007669"/>
    <property type="project" value="UniProtKB-KW"/>
</dbReference>
<dbReference type="GO" id="GO:0016020">
    <property type="term" value="C:membrane"/>
    <property type="evidence" value="ECO:0007669"/>
    <property type="project" value="UniProtKB-SubCell"/>
</dbReference>